<reference evidence="8" key="1">
    <citation type="submission" date="2018-04" db="EMBL/GenBank/DDBJ databases">
        <title>Transcriptome of Schizaphis graminum biotype I.</title>
        <authorList>
            <person name="Scully E.D."/>
            <person name="Geib S.M."/>
            <person name="Palmer N.A."/>
            <person name="Koch K."/>
            <person name="Bradshaw J."/>
            <person name="Heng-Moss T."/>
            <person name="Sarath G."/>
        </authorList>
    </citation>
    <scope>NUCLEOTIDE SEQUENCE</scope>
</reference>
<evidence type="ECO:0000256" key="1">
    <source>
        <dbReference type="ARBA" id="ARBA00004123"/>
    </source>
</evidence>
<evidence type="ECO:0000259" key="7">
    <source>
        <dbReference type="Pfam" id="PF08418"/>
    </source>
</evidence>
<dbReference type="AlphaFoldDB" id="A0A2S2NTC2"/>
<dbReference type="GO" id="GO:0006270">
    <property type="term" value="P:DNA replication initiation"/>
    <property type="evidence" value="ECO:0007669"/>
    <property type="project" value="TreeGrafter"/>
</dbReference>
<accession>A0A2S2NTC2</accession>
<evidence type="ECO:0000259" key="6">
    <source>
        <dbReference type="Pfam" id="PF04042"/>
    </source>
</evidence>
<dbReference type="PANTHER" id="PTHR23061:SF12">
    <property type="entry name" value="DNA POLYMERASE ALPHA SUBUNIT B"/>
    <property type="match status" value="1"/>
</dbReference>
<comment type="subcellular location">
    <subcellularLocation>
        <location evidence="1">Nucleus</location>
    </subcellularLocation>
</comment>
<dbReference type="InterPro" id="IPR043034">
    <property type="entry name" value="DNA_pol_alpha_B_N_sf"/>
</dbReference>
<keyword evidence="5" id="KW-0539">Nucleus</keyword>
<dbReference type="InterPro" id="IPR013627">
    <property type="entry name" value="Pol_alpha_B_N"/>
</dbReference>
<dbReference type="Pfam" id="PF08418">
    <property type="entry name" value="Pol_alpha_B_N"/>
    <property type="match status" value="1"/>
</dbReference>
<keyword evidence="4" id="KW-0235">DNA replication</keyword>
<dbReference type="Gene3D" id="1.10.8.530">
    <property type="entry name" value="DNA polymerase alpha-primase, subunit B, N-terminal domain"/>
    <property type="match status" value="1"/>
</dbReference>
<sequence>MDRPILVNEFEDMGMSISDDIIDECVIVCHTHKISASDLVGSWIAYCASSQIDSNDLNKERLTTLVKTIKEDDKLKANDKKLIENKSNLNESAAHTQSVGSPSSLKSTHGTNIIQIENEFKVSDIIDEDNIKEENEFSTTGDVTCNFGLENVNKDDPPVFVEKLCLTKQELWENFVFGHVDYQKFDDHVQELVNDIVQKNDLKPVTSLSGLYCGNNTEITISGSLRLIKKELFLDSLHGFIKLDMSEAEQPIKSLFVNQILVVTGTNPNTKVFKVKRFYTDASLPLSNKLPSFSKGNLNLVAVAGPFFTELSPHGKLLKSLIQKAADMDVQLLILLGPIFDGDFGTQLNKRTSEDIQQCYDEVLEATLKPLFNNPGTQNLKVLILSSWKDSENYSFYPTPPNTESVLPTMFPNNVYMLSDPSVFSINDIIFAGNASDSLMGLHVSAINQTKEEMFTKLARQIIWQRCLHPSYIANPNVAVDHLLWLEHCTLQQNTPHIILTSSQLRTFIRVVDGCMVINIGQLVKHNSQKQVVPGTYGHIRIASPKDGIWSTQTNISAEIVHI</sequence>
<dbReference type="GO" id="GO:0005658">
    <property type="term" value="C:alpha DNA polymerase:primase complex"/>
    <property type="evidence" value="ECO:0007669"/>
    <property type="project" value="TreeGrafter"/>
</dbReference>
<evidence type="ECO:0000256" key="2">
    <source>
        <dbReference type="ARBA" id="ARBA00007299"/>
    </source>
</evidence>
<dbReference type="PANTHER" id="PTHR23061">
    <property type="entry name" value="DNA POLYMERASE 2 ALPHA 70 KDA SUBUNIT"/>
    <property type="match status" value="1"/>
</dbReference>
<evidence type="ECO:0000313" key="8">
    <source>
        <dbReference type="EMBL" id="MBY20409.1"/>
    </source>
</evidence>
<feature type="domain" description="DNA polymerase alpha subunit B N-terminal" evidence="7">
    <location>
        <begin position="6"/>
        <end position="64"/>
    </location>
</feature>
<name>A0A2S2NTC2_SCHGA</name>
<dbReference type="InterPro" id="IPR007185">
    <property type="entry name" value="DNA_pol_a/d/e_bsu"/>
</dbReference>
<dbReference type="GO" id="GO:0003677">
    <property type="term" value="F:DNA binding"/>
    <property type="evidence" value="ECO:0007669"/>
    <property type="project" value="InterPro"/>
</dbReference>
<organism evidence="8">
    <name type="scientific">Schizaphis graminum</name>
    <name type="common">Green bug aphid</name>
    <dbReference type="NCBI Taxonomy" id="13262"/>
    <lineage>
        <taxon>Eukaryota</taxon>
        <taxon>Metazoa</taxon>
        <taxon>Ecdysozoa</taxon>
        <taxon>Arthropoda</taxon>
        <taxon>Hexapoda</taxon>
        <taxon>Insecta</taxon>
        <taxon>Pterygota</taxon>
        <taxon>Neoptera</taxon>
        <taxon>Paraneoptera</taxon>
        <taxon>Hemiptera</taxon>
        <taxon>Sternorrhyncha</taxon>
        <taxon>Aphidomorpha</taxon>
        <taxon>Aphidoidea</taxon>
        <taxon>Aphididae</taxon>
        <taxon>Aphidini</taxon>
        <taxon>Schizaphis</taxon>
    </lineage>
</organism>
<feature type="domain" description="DNA polymerase alpha/delta/epsilon subunit B" evidence="6">
    <location>
        <begin position="301"/>
        <end position="509"/>
    </location>
</feature>
<comment type="similarity">
    <text evidence="2">Belongs to the DNA polymerase alpha subunit B family.</text>
</comment>
<dbReference type="Gene3D" id="3.60.21.60">
    <property type="match status" value="1"/>
</dbReference>
<dbReference type="Pfam" id="PF04042">
    <property type="entry name" value="DNA_pol_E_B"/>
    <property type="match status" value="1"/>
</dbReference>
<evidence type="ECO:0000256" key="5">
    <source>
        <dbReference type="ARBA" id="ARBA00023242"/>
    </source>
</evidence>
<evidence type="ECO:0000256" key="3">
    <source>
        <dbReference type="ARBA" id="ARBA00018596"/>
    </source>
</evidence>
<dbReference type="InterPro" id="IPR016722">
    <property type="entry name" value="DNA_pol_alpha_bsu"/>
</dbReference>
<evidence type="ECO:0000256" key="4">
    <source>
        <dbReference type="ARBA" id="ARBA00022705"/>
    </source>
</evidence>
<protein>
    <recommendedName>
        <fullName evidence="3">DNA polymerase alpha subunit B</fullName>
    </recommendedName>
</protein>
<dbReference type="EMBL" id="GGMR01007790">
    <property type="protein sequence ID" value="MBY20409.1"/>
    <property type="molecule type" value="Transcribed_RNA"/>
</dbReference>
<proteinExistence type="inferred from homology"/>
<gene>
    <name evidence="8" type="primary">POLA2</name>
    <name evidence="8" type="ORF">g.82521</name>
</gene>